<feature type="region of interest" description="Disordered" evidence="1">
    <location>
        <begin position="1"/>
        <end position="80"/>
    </location>
</feature>
<organism evidence="2 3">
    <name type="scientific">Phytophthora fragariaefolia</name>
    <dbReference type="NCBI Taxonomy" id="1490495"/>
    <lineage>
        <taxon>Eukaryota</taxon>
        <taxon>Sar</taxon>
        <taxon>Stramenopiles</taxon>
        <taxon>Oomycota</taxon>
        <taxon>Peronosporomycetes</taxon>
        <taxon>Peronosporales</taxon>
        <taxon>Peronosporaceae</taxon>
        <taxon>Phytophthora</taxon>
    </lineage>
</organism>
<evidence type="ECO:0000313" key="3">
    <source>
        <dbReference type="Proteomes" id="UP001165121"/>
    </source>
</evidence>
<dbReference type="AlphaFoldDB" id="A0A9W6WXD0"/>
<feature type="compositionally biased region" description="Polar residues" evidence="1">
    <location>
        <begin position="1"/>
        <end position="10"/>
    </location>
</feature>
<protein>
    <submittedName>
        <fullName evidence="2">Unnamed protein product</fullName>
    </submittedName>
</protein>
<reference evidence="2" key="1">
    <citation type="submission" date="2023-04" db="EMBL/GenBank/DDBJ databases">
        <title>Phytophthora fragariaefolia NBRC 109709.</title>
        <authorList>
            <person name="Ichikawa N."/>
            <person name="Sato H."/>
            <person name="Tonouchi N."/>
        </authorList>
    </citation>
    <scope>NUCLEOTIDE SEQUENCE</scope>
    <source>
        <strain evidence="2">NBRC 109709</strain>
    </source>
</reference>
<proteinExistence type="predicted"/>
<dbReference type="Proteomes" id="UP001165121">
    <property type="component" value="Unassembled WGS sequence"/>
</dbReference>
<dbReference type="EMBL" id="BSXT01000180">
    <property type="protein sequence ID" value="GMF19974.1"/>
    <property type="molecule type" value="Genomic_DNA"/>
</dbReference>
<accession>A0A9W6WXD0</accession>
<comment type="caution">
    <text evidence="2">The sequence shown here is derived from an EMBL/GenBank/DDBJ whole genome shotgun (WGS) entry which is preliminary data.</text>
</comment>
<sequence length="230" mass="24942">MLPTVSTSHPSPLAREDSSKLSSPDRDGPRRTHGVLLMQSHESTGAVSARLSDSAKDELRTRSSSSSSSTSTLRDECGGDDGVVESALALGLPRVRNGISSDDDPVVELRPETDGMEVRVSLDRKVMPCMQLKCRSEEQRGRVCARLTRLLWGPPRAVGARRGIVRNTGEATAVKREIGRGPVSLSQALSVWAPNSLGGWKLCTRSMWPSMRSRDIQVSSWTSRKSGDTS</sequence>
<feature type="compositionally biased region" description="Low complexity" evidence="1">
    <location>
        <begin position="62"/>
        <end position="72"/>
    </location>
</feature>
<evidence type="ECO:0000256" key="1">
    <source>
        <dbReference type="SAM" id="MobiDB-lite"/>
    </source>
</evidence>
<keyword evidence="3" id="KW-1185">Reference proteome</keyword>
<feature type="compositionally biased region" description="Basic and acidic residues" evidence="1">
    <location>
        <begin position="14"/>
        <end position="30"/>
    </location>
</feature>
<name>A0A9W6WXD0_9STRA</name>
<gene>
    <name evidence="2" type="ORF">Pfra01_000224000</name>
</gene>
<evidence type="ECO:0000313" key="2">
    <source>
        <dbReference type="EMBL" id="GMF19974.1"/>
    </source>
</evidence>